<name>A0ACC1T818_9APHY</name>
<comment type="caution">
    <text evidence="1">The sequence shown here is derived from an EMBL/GenBank/DDBJ whole genome shotgun (WGS) entry which is preliminary data.</text>
</comment>
<dbReference type="Proteomes" id="UP001148662">
    <property type="component" value="Unassembled WGS sequence"/>
</dbReference>
<sequence length="114" mass="12788">MLSAGEKLQSLDIVQARLAQQGWAFLNIRGNSYVDAIGKMIVLLFGNRELYSAPEIERPPTPLTVTTAAGAALNRQPIPFWFYSSILLAFFHMLLVCFNHRSRLKCSDTSTRDV</sequence>
<accession>A0ACC1T818</accession>
<evidence type="ECO:0000313" key="1">
    <source>
        <dbReference type="EMBL" id="KAJ3555283.1"/>
    </source>
</evidence>
<keyword evidence="2" id="KW-1185">Reference proteome</keyword>
<protein>
    <submittedName>
        <fullName evidence="1">Uncharacterized protein</fullName>
    </submittedName>
</protein>
<dbReference type="EMBL" id="JANHOG010000345">
    <property type="protein sequence ID" value="KAJ3555283.1"/>
    <property type="molecule type" value="Genomic_DNA"/>
</dbReference>
<reference evidence="1" key="1">
    <citation type="submission" date="2022-07" db="EMBL/GenBank/DDBJ databases">
        <title>Genome Sequence of Phlebia brevispora.</title>
        <authorList>
            <person name="Buettner E."/>
        </authorList>
    </citation>
    <scope>NUCLEOTIDE SEQUENCE</scope>
    <source>
        <strain evidence="1">MPL23</strain>
    </source>
</reference>
<evidence type="ECO:0000313" key="2">
    <source>
        <dbReference type="Proteomes" id="UP001148662"/>
    </source>
</evidence>
<gene>
    <name evidence="1" type="ORF">NM688_g2667</name>
</gene>
<proteinExistence type="predicted"/>
<organism evidence="1 2">
    <name type="scientific">Phlebia brevispora</name>
    <dbReference type="NCBI Taxonomy" id="194682"/>
    <lineage>
        <taxon>Eukaryota</taxon>
        <taxon>Fungi</taxon>
        <taxon>Dikarya</taxon>
        <taxon>Basidiomycota</taxon>
        <taxon>Agaricomycotina</taxon>
        <taxon>Agaricomycetes</taxon>
        <taxon>Polyporales</taxon>
        <taxon>Meruliaceae</taxon>
        <taxon>Phlebia</taxon>
    </lineage>
</organism>